<dbReference type="SUPFAM" id="SSF53756">
    <property type="entry name" value="UDP-Glycosyltransferase/glycogen phosphorylase"/>
    <property type="match status" value="1"/>
</dbReference>
<evidence type="ECO:0000259" key="1">
    <source>
        <dbReference type="Pfam" id="PF13439"/>
    </source>
</evidence>
<proteinExistence type="predicted"/>
<comment type="caution">
    <text evidence="2">The sequence shown here is derived from an EMBL/GenBank/DDBJ whole genome shotgun (WGS) entry which is preliminary data.</text>
</comment>
<dbReference type="Gene3D" id="3.40.50.2000">
    <property type="entry name" value="Glycogen Phosphorylase B"/>
    <property type="match status" value="2"/>
</dbReference>
<evidence type="ECO:0000313" key="3">
    <source>
        <dbReference type="Proteomes" id="UP000050509"/>
    </source>
</evidence>
<feature type="non-terminal residue" evidence="2">
    <location>
        <position position="304"/>
    </location>
</feature>
<dbReference type="AlphaFoldDB" id="A0A0P9DCS6"/>
<sequence length="304" mass="32695">MNILYVASGIPVPGVLGGSTHTFEVAHGLAARGHHVHVVASSGAGRGNMAALARPVSARYSNFFLHHIDLPKGASLLAAPLMMRLARAVQPDLIMERYYNFAGSGMIAARRLGLPSILEVNALIVDPPAVRKRRIDDALGGPMQRWAVAQCHWASRIVTPLHTTVPAAIPRYKIVELPWGAKVERFAPRPAPPADAAEPPTIVFLGSFRAWHGVLDFVKAAAMLLALGHDFRFWLVGDGPERAPAERLAAAWPGRFTFTGAVDHDAVPELLAGASLGVAPFNTAPHPALRAAGFFWSPLKVYEY</sequence>
<dbReference type="EMBL" id="LJCR01001442">
    <property type="protein sequence ID" value="KPV50355.1"/>
    <property type="molecule type" value="Genomic_DNA"/>
</dbReference>
<protein>
    <submittedName>
        <fullName evidence="2">Glycosyl transferase family 1</fullName>
    </submittedName>
</protein>
<feature type="domain" description="Glycosyltransferase subfamily 4-like N-terminal" evidence="1">
    <location>
        <begin position="17"/>
        <end position="164"/>
    </location>
</feature>
<accession>A0A0P9DCS6</accession>
<organism evidence="2 3">
    <name type="scientific">Kouleothrix aurantiaca</name>
    <dbReference type="NCBI Taxonomy" id="186479"/>
    <lineage>
        <taxon>Bacteria</taxon>
        <taxon>Bacillati</taxon>
        <taxon>Chloroflexota</taxon>
        <taxon>Chloroflexia</taxon>
        <taxon>Chloroflexales</taxon>
        <taxon>Roseiflexineae</taxon>
        <taxon>Roseiflexaceae</taxon>
        <taxon>Kouleothrix</taxon>
    </lineage>
</organism>
<dbReference type="InterPro" id="IPR028098">
    <property type="entry name" value="Glyco_trans_4-like_N"/>
</dbReference>
<name>A0A0P9DCS6_9CHLR</name>
<dbReference type="Pfam" id="PF13692">
    <property type="entry name" value="Glyco_trans_1_4"/>
    <property type="match status" value="1"/>
</dbReference>
<dbReference type="Pfam" id="PF13439">
    <property type="entry name" value="Glyco_transf_4"/>
    <property type="match status" value="1"/>
</dbReference>
<reference evidence="2 3" key="1">
    <citation type="submission" date="2015-09" db="EMBL/GenBank/DDBJ databases">
        <title>Draft genome sequence of Kouleothrix aurantiaca JCM 19913.</title>
        <authorList>
            <person name="Hemp J."/>
        </authorList>
    </citation>
    <scope>NUCLEOTIDE SEQUENCE [LARGE SCALE GENOMIC DNA]</scope>
    <source>
        <strain evidence="2 3">COM-B</strain>
    </source>
</reference>
<dbReference type="GO" id="GO:0016757">
    <property type="term" value="F:glycosyltransferase activity"/>
    <property type="evidence" value="ECO:0007669"/>
    <property type="project" value="TreeGrafter"/>
</dbReference>
<dbReference type="PANTHER" id="PTHR45947">
    <property type="entry name" value="SULFOQUINOVOSYL TRANSFERASE SQD2"/>
    <property type="match status" value="1"/>
</dbReference>
<dbReference type="InterPro" id="IPR050194">
    <property type="entry name" value="Glycosyltransferase_grp1"/>
</dbReference>
<evidence type="ECO:0000313" key="2">
    <source>
        <dbReference type="EMBL" id="KPV50355.1"/>
    </source>
</evidence>
<dbReference type="PATRIC" id="fig|186479.3.peg.1815"/>
<dbReference type="PANTHER" id="PTHR45947:SF3">
    <property type="entry name" value="SULFOQUINOVOSYL TRANSFERASE SQD2"/>
    <property type="match status" value="1"/>
</dbReference>
<keyword evidence="3" id="KW-1185">Reference proteome</keyword>
<gene>
    <name evidence="2" type="ORF">SE17_27440</name>
</gene>
<dbReference type="Proteomes" id="UP000050509">
    <property type="component" value="Unassembled WGS sequence"/>
</dbReference>
<keyword evidence="2" id="KW-0808">Transferase</keyword>